<protein>
    <submittedName>
        <fullName evidence="3">Dihydrodipicolinate synthase family protein</fullName>
    </submittedName>
</protein>
<dbReference type="PIRSF" id="PIRSF001365">
    <property type="entry name" value="DHDPS"/>
    <property type="match status" value="1"/>
</dbReference>
<proteinExistence type="inferred from homology"/>
<gene>
    <name evidence="3" type="ORF">NBZ79_03380</name>
</gene>
<evidence type="ECO:0000313" key="4">
    <source>
        <dbReference type="Proteomes" id="UP001056291"/>
    </source>
</evidence>
<comment type="similarity">
    <text evidence="2">Belongs to the DapA family.</text>
</comment>
<dbReference type="RefSeq" id="WP_251935536.1">
    <property type="nucleotide sequence ID" value="NZ_CP098747.1"/>
</dbReference>
<dbReference type="SUPFAM" id="SSF51569">
    <property type="entry name" value="Aldolase"/>
    <property type="match status" value="1"/>
</dbReference>
<evidence type="ECO:0000313" key="3">
    <source>
        <dbReference type="EMBL" id="USG62016.1"/>
    </source>
</evidence>
<evidence type="ECO:0000256" key="1">
    <source>
        <dbReference type="ARBA" id="ARBA00023239"/>
    </source>
</evidence>
<dbReference type="SMART" id="SM01130">
    <property type="entry name" value="DHDPS"/>
    <property type="match status" value="1"/>
</dbReference>
<dbReference type="PANTHER" id="PTHR12128">
    <property type="entry name" value="DIHYDRODIPICOLINATE SYNTHASE"/>
    <property type="match status" value="1"/>
</dbReference>
<dbReference type="Proteomes" id="UP001056291">
    <property type="component" value="Chromosome"/>
</dbReference>
<dbReference type="InterPro" id="IPR013785">
    <property type="entry name" value="Aldolase_TIM"/>
</dbReference>
<accession>A0ABY4W495</accession>
<keyword evidence="1 2" id="KW-0456">Lyase</keyword>
<evidence type="ECO:0000256" key="2">
    <source>
        <dbReference type="PIRNR" id="PIRNR001365"/>
    </source>
</evidence>
<sequence length="292" mass="31929">MFGVIAAVPTPVNTAGIPQQGLFISHCQWALENGCNGLNLLGSTGEANSFDTETRKLVMTWAANSLDRTKLMVGTGTPSLSETLDLTCCADDLGYGVALVLPPYYYKPVSEEGLFAWYADLHQKLGRRKIALYFYNFPQMTGLVIPISVIERLHDAWPDRFCGIKDSSGDLDYCRQLASRLPNLAVFPSSETSLGEAKQYGFAGCISATVNQTSRLCAKVWSGEEVDQDGLLTEIGNIRNAISSTALIPAIKYLVGQRSGESSWEKLLPPFQTLSDQHKRELAPVVRKLASN</sequence>
<dbReference type="Pfam" id="PF00701">
    <property type="entry name" value="DHDPS"/>
    <property type="match status" value="1"/>
</dbReference>
<organism evidence="3 4">
    <name type="scientific">Sneathiella marina</name>
    <dbReference type="NCBI Taxonomy" id="2950108"/>
    <lineage>
        <taxon>Bacteria</taxon>
        <taxon>Pseudomonadati</taxon>
        <taxon>Pseudomonadota</taxon>
        <taxon>Alphaproteobacteria</taxon>
        <taxon>Sneathiellales</taxon>
        <taxon>Sneathiellaceae</taxon>
        <taxon>Sneathiella</taxon>
    </lineage>
</organism>
<dbReference type="Gene3D" id="3.20.20.70">
    <property type="entry name" value="Aldolase class I"/>
    <property type="match status" value="1"/>
</dbReference>
<name>A0ABY4W495_9PROT</name>
<dbReference type="PRINTS" id="PR00146">
    <property type="entry name" value="DHPICSNTHASE"/>
</dbReference>
<dbReference type="CDD" id="cd00408">
    <property type="entry name" value="DHDPS-like"/>
    <property type="match status" value="1"/>
</dbReference>
<dbReference type="EMBL" id="CP098747">
    <property type="protein sequence ID" value="USG62016.1"/>
    <property type="molecule type" value="Genomic_DNA"/>
</dbReference>
<dbReference type="PANTHER" id="PTHR12128:SF67">
    <property type="entry name" value="BLR3884 PROTEIN"/>
    <property type="match status" value="1"/>
</dbReference>
<reference evidence="3" key="1">
    <citation type="submission" date="2022-06" db="EMBL/GenBank/DDBJ databases">
        <title>Sneathiella actinostolidae sp. nov., isolated from a sea anemonein the Western Pacific Ocean.</title>
        <authorList>
            <person name="Wei M.J."/>
        </authorList>
    </citation>
    <scope>NUCLEOTIDE SEQUENCE</scope>
    <source>
        <strain evidence="3">PHK-P5</strain>
    </source>
</reference>
<keyword evidence="4" id="KW-1185">Reference proteome</keyword>
<dbReference type="InterPro" id="IPR002220">
    <property type="entry name" value="DapA-like"/>
</dbReference>